<keyword evidence="2" id="KW-1185">Reference proteome</keyword>
<name>A0ABU0U5U0_9SPHI</name>
<evidence type="ECO:0000313" key="2">
    <source>
        <dbReference type="Proteomes" id="UP001244640"/>
    </source>
</evidence>
<accession>A0ABU0U5U0</accession>
<dbReference type="Proteomes" id="UP001244640">
    <property type="component" value="Unassembled WGS sequence"/>
</dbReference>
<evidence type="ECO:0000313" key="1">
    <source>
        <dbReference type="EMBL" id="MDQ1150308.1"/>
    </source>
</evidence>
<sequence>MITEGRKILKNITVDVSTEGKLFVNQVLAILE</sequence>
<organism evidence="1 2">
    <name type="scientific">Sphingobacterium zeae</name>
    <dbReference type="NCBI Taxonomy" id="1776859"/>
    <lineage>
        <taxon>Bacteria</taxon>
        <taxon>Pseudomonadati</taxon>
        <taxon>Bacteroidota</taxon>
        <taxon>Sphingobacteriia</taxon>
        <taxon>Sphingobacteriales</taxon>
        <taxon>Sphingobacteriaceae</taxon>
        <taxon>Sphingobacterium</taxon>
    </lineage>
</organism>
<reference evidence="1 2" key="1">
    <citation type="submission" date="2023-07" db="EMBL/GenBank/DDBJ databases">
        <title>Functional and genomic diversity of the sorghum phyllosphere microbiome.</title>
        <authorList>
            <person name="Shade A."/>
        </authorList>
    </citation>
    <scope>NUCLEOTIDE SEQUENCE [LARGE SCALE GENOMIC DNA]</scope>
    <source>
        <strain evidence="1 2">SORGH_AS_0892</strain>
    </source>
</reference>
<proteinExistence type="predicted"/>
<gene>
    <name evidence="1" type="ORF">QE382_002292</name>
</gene>
<comment type="caution">
    <text evidence="1">The sequence shown here is derived from an EMBL/GenBank/DDBJ whole genome shotgun (WGS) entry which is preliminary data.</text>
</comment>
<protein>
    <submittedName>
        <fullName evidence="1">Uncharacterized protein</fullName>
    </submittedName>
</protein>
<dbReference type="EMBL" id="JAUTBA010000001">
    <property type="protein sequence ID" value="MDQ1150308.1"/>
    <property type="molecule type" value="Genomic_DNA"/>
</dbReference>